<dbReference type="InterPro" id="IPR000566">
    <property type="entry name" value="Lipocln_cytosolic_FA-bd_dom"/>
</dbReference>
<dbReference type="InterPro" id="IPR000463">
    <property type="entry name" value="Fatty_acid-bd"/>
</dbReference>
<feature type="domain" description="Lipocalin/cytosolic fatty-acid binding" evidence="4">
    <location>
        <begin position="5"/>
        <end position="130"/>
    </location>
</feature>
<dbReference type="Proteomes" id="UP000015104">
    <property type="component" value="Unassembled WGS sequence"/>
</dbReference>
<keyword evidence="2" id="KW-0446">Lipid-binding</keyword>
<reference evidence="5" key="2">
    <citation type="submission" date="2015-06" db="UniProtKB">
        <authorList>
            <consortium name="EnsemblMetazoa"/>
        </authorList>
    </citation>
    <scope>IDENTIFICATION</scope>
</reference>
<dbReference type="PANTHER" id="PTHR11955">
    <property type="entry name" value="FATTY ACID BINDING PROTEIN"/>
    <property type="match status" value="1"/>
</dbReference>
<dbReference type="GO" id="GO:0005504">
    <property type="term" value="F:fatty acid binding"/>
    <property type="evidence" value="ECO:0007669"/>
    <property type="project" value="UniProtKB-ARBA"/>
</dbReference>
<proteinExistence type="inferred from homology"/>
<gene>
    <name evidence="5" type="primary">107361176</name>
</gene>
<organism evidence="5 6">
    <name type="scientific">Tetranychus urticae</name>
    <name type="common">Two-spotted spider mite</name>
    <dbReference type="NCBI Taxonomy" id="32264"/>
    <lineage>
        <taxon>Eukaryota</taxon>
        <taxon>Metazoa</taxon>
        <taxon>Ecdysozoa</taxon>
        <taxon>Arthropoda</taxon>
        <taxon>Chelicerata</taxon>
        <taxon>Arachnida</taxon>
        <taxon>Acari</taxon>
        <taxon>Acariformes</taxon>
        <taxon>Trombidiformes</taxon>
        <taxon>Prostigmata</taxon>
        <taxon>Eleutherengona</taxon>
        <taxon>Raphignathae</taxon>
        <taxon>Tetranychoidea</taxon>
        <taxon>Tetranychidae</taxon>
        <taxon>Tetranychus</taxon>
    </lineage>
</organism>
<evidence type="ECO:0000313" key="6">
    <source>
        <dbReference type="Proteomes" id="UP000015104"/>
    </source>
</evidence>
<dbReference type="FunFam" id="2.40.128.20:FF:000001">
    <property type="entry name" value="Fatty acid-binding protein, adipocyte"/>
    <property type="match status" value="1"/>
</dbReference>
<dbReference type="OrthoDB" id="354351at2759"/>
<dbReference type="InterPro" id="IPR012674">
    <property type="entry name" value="Calycin"/>
</dbReference>
<accession>T1K7W8</accession>
<dbReference type="SUPFAM" id="SSF50814">
    <property type="entry name" value="Lipocalins"/>
    <property type="match status" value="1"/>
</dbReference>
<protein>
    <recommendedName>
        <fullName evidence="3">Fatty acid-binding protein</fullName>
    </recommendedName>
</protein>
<dbReference type="KEGG" id="tut:107361176"/>
<dbReference type="HOGENOM" id="CLU_113772_0_2_1"/>
<keyword evidence="6" id="KW-1185">Reference proteome</keyword>
<evidence type="ECO:0000313" key="5">
    <source>
        <dbReference type="EnsemblMetazoa" id="tetur06g05820.1"/>
    </source>
</evidence>
<evidence type="ECO:0000259" key="4">
    <source>
        <dbReference type="Pfam" id="PF00061"/>
    </source>
</evidence>
<dbReference type="Pfam" id="PF00061">
    <property type="entry name" value="Lipocalin"/>
    <property type="match status" value="1"/>
</dbReference>
<sequence>MAEFAGEYTFVSSENFDEFLKALGVNFLLRKTVGALKPTFIIKAEEDGSIVFKSVSTFKTTETKFKFDEEFEEKRMDGVTCKSVVSQDGNKLIQKQQSDPPAEITREFNGDEMKITCKCGEVVATRIYKKANK</sequence>
<dbReference type="PRINTS" id="PR00178">
    <property type="entry name" value="FATTYACIDBP"/>
</dbReference>
<dbReference type="STRING" id="32264.T1K7W8"/>
<evidence type="ECO:0000256" key="1">
    <source>
        <dbReference type="ARBA" id="ARBA00008390"/>
    </source>
</evidence>
<dbReference type="eggNOG" id="KOG4015">
    <property type="taxonomic scope" value="Eukaryota"/>
</dbReference>
<evidence type="ECO:0000256" key="2">
    <source>
        <dbReference type="ARBA" id="ARBA00023121"/>
    </source>
</evidence>
<dbReference type="OMA" id="NTEINCK"/>
<dbReference type="AlphaFoldDB" id="T1K7W8"/>
<dbReference type="Gene3D" id="2.40.128.20">
    <property type="match status" value="1"/>
</dbReference>
<comment type="similarity">
    <text evidence="1">Belongs to the calycin superfamily. Fatty-acid binding protein (FABP) family.</text>
</comment>
<name>T1K7W8_TETUR</name>
<reference evidence="6" key="1">
    <citation type="submission" date="2011-08" db="EMBL/GenBank/DDBJ databases">
        <authorList>
            <person name="Rombauts S."/>
        </authorList>
    </citation>
    <scope>NUCLEOTIDE SEQUENCE</scope>
    <source>
        <strain evidence="6">London</strain>
    </source>
</reference>
<dbReference type="EMBL" id="CAEY01001813">
    <property type="status" value="NOT_ANNOTATED_CDS"/>
    <property type="molecule type" value="Genomic_DNA"/>
</dbReference>
<dbReference type="CDD" id="cd00742">
    <property type="entry name" value="FABP"/>
    <property type="match status" value="1"/>
</dbReference>
<dbReference type="InterPro" id="IPR031259">
    <property type="entry name" value="ILBP"/>
</dbReference>
<dbReference type="EnsemblMetazoa" id="tetur06g05820.1">
    <property type="protein sequence ID" value="tetur06g05820.1"/>
    <property type="gene ID" value="tetur06g05820"/>
</dbReference>
<evidence type="ECO:0000256" key="3">
    <source>
        <dbReference type="ARBA" id="ARBA00068043"/>
    </source>
</evidence>